<organism evidence="2">
    <name type="scientific">uncultured Nocardioidaceae bacterium</name>
    <dbReference type="NCBI Taxonomy" id="253824"/>
    <lineage>
        <taxon>Bacteria</taxon>
        <taxon>Bacillati</taxon>
        <taxon>Actinomycetota</taxon>
        <taxon>Actinomycetes</taxon>
        <taxon>Propionibacteriales</taxon>
        <taxon>Nocardioidaceae</taxon>
        <taxon>environmental samples</taxon>
    </lineage>
</organism>
<feature type="compositionally biased region" description="Basic and acidic residues" evidence="1">
    <location>
        <begin position="31"/>
        <end position="47"/>
    </location>
</feature>
<sequence>DPVRPVPGRGGGPPALRGGQRPAGGPLLLDGPRHAGDRLPRAGDRLARAGRVRRGVRRRAL</sequence>
<dbReference type="GO" id="GO:0003868">
    <property type="term" value="F:4-hydroxyphenylpyruvate dioxygenase activity"/>
    <property type="evidence" value="ECO:0007669"/>
    <property type="project" value="UniProtKB-EC"/>
</dbReference>
<feature type="compositionally biased region" description="Basic residues" evidence="1">
    <location>
        <begin position="48"/>
        <end position="61"/>
    </location>
</feature>
<name>A0A6J4MPB3_9ACTN</name>
<dbReference type="AlphaFoldDB" id="A0A6J4MPB3"/>
<keyword evidence="2" id="KW-0670">Pyruvate</keyword>
<dbReference type="EMBL" id="CADCUH010000185">
    <property type="protein sequence ID" value="CAA9363485.1"/>
    <property type="molecule type" value="Genomic_DNA"/>
</dbReference>
<gene>
    <name evidence="2" type="ORF">AVDCRST_MAG36-2840</name>
</gene>
<feature type="region of interest" description="Disordered" evidence="1">
    <location>
        <begin position="1"/>
        <end position="61"/>
    </location>
</feature>
<protein>
    <submittedName>
        <fullName evidence="2">4-hydroxyphenylpyruvate dioxygenase</fullName>
        <ecNumber evidence="2">1.13.11.27</ecNumber>
    </submittedName>
</protein>
<reference evidence="2" key="1">
    <citation type="submission" date="2020-02" db="EMBL/GenBank/DDBJ databases">
        <authorList>
            <person name="Meier V. D."/>
        </authorList>
    </citation>
    <scope>NUCLEOTIDE SEQUENCE</scope>
    <source>
        <strain evidence="2">AVDCRST_MAG36</strain>
    </source>
</reference>
<keyword evidence="2" id="KW-0223">Dioxygenase</keyword>
<feature type="non-terminal residue" evidence="2">
    <location>
        <position position="1"/>
    </location>
</feature>
<dbReference type="EC" id="1.13.11.27" evidence="2"/>
<evidence type="ECO:0000313" key="2">
    <source>
        <dbReference type="EMBL" id="CAA9363485.1"/>
    </source>
</evidence>
<feature type="non-terminal residue" evidence="2">
    <location>
        <position position="61"/>
    </location>
</feature>
<evidence type="ECO:0000256" key="1">
    <source>
        <dbReference type="SAM" id="MobiDB-lite"/>
    </source>
</evidence>
<proteinExistence type="predicted"/>
<accession>A0A6J4MPB3</accession>
<feature type="compositionally biased region" description="Low complexity" evidence="1">
    <location>
        <begin position="14"/>
        <end position="29"/>
    </location>
</feature>
<keyword evidence="2" id="KW-0560">Oxidoreductase</keyword>